<reference evidence="2 3" key="1">
    <citation type="submission" date="2023-05" db="EMBL/GenBank/DDBJ databases">
        <title>Streptantibioticus silvisoli sp. nov., acidotolerant actinomycetes 1 from pine litter.</title>
        <authorList>
            <person name="Swiecimska M."/>
            <person name="Golinska P."/>
            <person name="Sangal V."/>
            <person name="Wachnowicz B."/>
            <person name="Goodfellow M."/>
        </authorList>
    </citation>
    <scope>NUCLEOTIDE SEQUENCE [LARGE SCALE GENOMIC DNA]</scope>
    <source>
        <strain evidence="2 3">DSM 42109</strain>
    </source>
</reference>
<accession>A0ABT6ZUD4</accession>
<comment type="caution">
    <text evidence="2">The sequence shown here is derived from an EMBL/GenBank/DDBJ whole genome shotgun (WGS) entry which is preliminary data.</text>
</comment>
<organism evidence="2 3">
    <name type="scientific">Streptomyces iconiensis</name>
    <dbReference type="NCBI Taxonomy" id="1384038"/>
    <lineage>
        <taxon>Bacteria</taxon>
        <taxon>Bacillati</taxon>
        <taxon>Actinomycetota</taxon>
        <taxon>Actinomycetes</taxon>
        <taxon>Kitasatosporales</taxon>
        <taxon>Streptomycetaceae</taxon>
        <taxon>Streptomyces</taxon>
    </lineage>
</organism>
<evidence type="ECO:0000313" key="3">
    <source>
        <dbReference type="Proteomes" id="UP001214441"/>
    </source>
</evidence>
<evidence type="ECO:0000313" key="2">
    <source>
        <dbReference type="EMBL" id="MDJ1132667.1"/>
    </source>
</evidence>
<dbReference type="EMBL" id="JANCPR020000010">
    <property type="protein sequence ID" value="MDJ1132667.1"/>
    <property type="molecule type" value="Genomic_DNA"/>
</dbReference>
<name>A0ABT6ZUD4_9ACTN</name>
<sequence>MTPAGTPTDGADTAPPRRTALAVTSWLWVGLPLVYGLYELISKATQLFTD</sequence>
<feature type="transmembrane region" description="Helical" evidence="1">
    <location>
        <begin position="20"/>
        <end position="38"/>
    </location>
</feature>
<dbReference type="Proteomes" id="UP001214441">
    <property type="component" value="Unassembled WGS sequence"/>
</dbReference>
<keyword evidence="1" id="KW-1133">Transmembrane helix</keyword>
<keyword evidence="1" id="KW-0472">Membrane</keyword>
<proteinExistence type="predicted"/>
<keyword evidence="1" id="KW-0812">Transmembrane</keyword>
<evidence type="ECO:0000256" key="1">
    <source>
        <dbReference type="SAM" id="Phobius"/>
    </source>
</evidence>
<protein>
    <submittedName>
        <fullName evidence="2">Uncharacterized protein</fullName>
    </submittedName>
</protein>
<keyword evidence="3" id="KW-1185">Reference proteome</keyword>
<dbReference type="RefSeq" id="WP_274040024.1">
    <property type="nucleotide sequence ID" value="NZ_JANCPR020000010.1"/>
</dbReference>
<gene>
    <name evidence="2" type="ORF">NMN56_012030</name>
</gene>